<gene>
    <name evidence="4" type="ORF">CLUP02_06635</name>
</gene>
<keyword evidence="5" id="KW-1185">Reference proteome</keyword>
<dbReference type="RefSeq" id="XP_049142777.1">
    <property type="nucleotide sequence ID" value="XM_049285634.1"/>
</dbReference>
<dbReference type="KEGG" id="clup:CLUP02_06635"/>
<dbReference type="GeneID" id="73340644"/>
<feature type="region of interest" description="Disordered" evidence="3">
    <location>
        <begin position="1"/>
        <end position="21"/>
    </location>
</feature>
<organism evidence="4 5">
    <name type="scientific">Colletotrichum lupini</name>
    <dbReference type="NCBI Taxonomy" id="145971"/>
    <lineage>
        <taxon>Eukaryota</taxon>
        <taxon>Fungi</taxon>
        <taxon>Dikarya</taxon>
        <taxon>Ascomycota</taxon>
        <taxon>Pezizomycotina</taxon>
        <taxon>Sordariomycetes</taxon>
        <taxon>Hypocreomycetidae</taxon>
        <taxon>Glomerellales</taxon>
        <taxon>Glomerellaceae</taxon>
        <taxon>Colletotrichum</taxon>
        <taxon>Colletotrichum acutatum species complex</taxon>
    </lineage>
</organism>
<dbReference type="EC" id="2.7.1.172" evidence="1"/>
<name>A0A9Q8SPG8_9PEZI</name>
<dbReference type="Gene3D" id="3.90.1200.10">
    <property type="match status" value="1"/>
</dbReference>
<dbReference type="InterPro" id="IPR016477">
    <property type="entry name" value="Fructo-/Ketosamine-3-kinase"/>
</dbReference>
<evidence type="ECO:0000313" key="5">
    <source>
        <dbReference type="Proteomes" id="UP000830671"/>
    </source>
</evidence>
<protein>
    <recommendedName>
        <fullName evidence="1">protein-ribulosamine 3-kinase</fullName>
        <ecNumber evidence="1">2.7.1.172</ecNumber>
    </recommendedName>
</protein>
<evidence type="ECO:0000256" key="2">
    <source>
        <dbReference type="ARBA" id="ARBA00048655"/>
    </source>
</evidence>
<dbReference type="Proteomes" id="UP000830671">
    <property type="component" value="Chromosome 3"/>
</dbReference>
<reference evidence="4" key="1">
    <citation type="journal article" date="2021" name="Mol. Plant Microbe Interact.">
        <title>Complete Genome Sequence of the Plant-Pathogenic Fungus Colletotrichum lupini.</title>
        <authorList>
            <person name="Baroncelli R."/>
            <person name="Pensec F."/>
            <person name="Da Lio D."/>
            <person name="Boufleur T."/>
            <person name="Vicente I."/>
            <person name="Sarrocco S."/>
            <person name="Picot A."/>
            <person name="Baraldi E."/>
            <person name="Sukno S."/>
            <person name="Thon M."/>
            <person name="Le Floch G."/>
        </authorList>
    </citation>
    <scope>NUCLEOTIDE SEQUENCE</scope>
    <source>
        <strain evidence="4">IMI 504893</strain>
    </source>
</reference>
<dbReference type="EMBL" id="CP019475">
    <property type="protein sequence ID" value="UQC81149.1"/>
    <property type="molecule type" value="Genomic_DNA"/>
</dbReference>
<sequence>METSAALPGGPHTDSKNSVIKHNNHNDINFANNNNIVSAGLVDKSNNDLISHLLIQEMRVRQNGVFPMDEAISDALPDGFEFVSVVYFGYSAWTITGKLIARSSNVGSVFFVKIAYGETGRVMLLGEFESSKIIYELMPDFIPQPFGYGKYKKADTPTYFYMSQFVDLDVTTAQDPSMFCERLAELHLGSQRLADKFGFHVTTCDGDRAHIVEWESDWAVFYRKMFLHTLSLDIKRNGSWPEYELAGHQVAWKVIPLLLEGLTWNGNPIKPSLIHGDLWEGNTGISNETNLPMMFDAGSYFAHNEMELGHWVCEFSATFGAQAYMDQYVESFGMAEPAEEFDDRIRLYSLKGGINYSAGHPGSRLRKSAYNSMCYLCEKYAPIDGIDAYDETIDPIKTGAKIEQLGDDEPGINIHISSGV</sequence>
<dbReference type="PANTHER" id="PTHR12149:SF8">
    <property type="entry name" value="PROTEIN-RIBULOSAMINE 3-KINASE"/>
    <property type="match status" value="1"/>
</dbReference>
<comment type="catalytic activity">
    <reaction evidence="2">
        <text>N(6)-D-ribulosyl-L-lysyl-[protein] + ATP = N(6)-(3-O-phospho-D-ribulosyl)-L-lysyl-[protein] + ADP + H(+)</text>
        <dbReference type="Rhea" id="RHEA:48432"/>
        <dbReference type="Rhea" id="RHEA-COMP:12103"/>
        <dbReference type="Rhea" id="RHEA-COMP:12104"/>
        <dbReference type="ChEBI" id="CHEBI:15378"/>
        <dbReference type="ChEBI" id="CHEBI:30616"/>
        <dbReference type="ChEBI" id="CHEBI:90418"/>
        <dbReference type="ChEBI" id="CHEBI:90420"/>
        <dbReference type="ChEBI" id="CHEBI:456216"/>
        <dbReference type="EC" id="2.7.1.172"/>
    </reaction>
    <physiologicalReaction direction="left-to-right" evidence="2">
        <dbReference type="Rhea" id="RHEA:48433"/>
    </physiologicalReaction>
</comment>
<accession>A0A9Q8SPG8</accession>
<dbReference type="PANTHER" id="PTHR12149">
    <property type="entry name" value="FRUCTOSAMINE 3 KINASE-RELATED PROTEIN"/>
    <property type="match status" value="1"/>
</dbReference>
<evidence type="ECO:0000313" key="4">
    <source>
        <dbReference type="EMBL" id="UQC81149.1"/>
    </source>
</evidence>
<dbReference type="AlphaFoldDB" id="A0A9Q8SPG8"/>
<proteinExistence type="predicted"/>
<dbReference type="InterPro" id="IPR011009">
    <property type="entry name" value="Kinase-like_dom_sf"/>
</dbReference>
<dbReference type="Pfam" id="PF03881">
    <property type="entry name" value="Fructosamin_kin"/>
    <property type="match status" value="1"/>
</dbReference>
<evidence type="ECO:0000256" key="1">
    <source>
        <dbReference type="ARBA" id="ARBA00011961"/>
    </source>
</evidence>
<dbReference type="SUPFAM" id="SSF56112">
    <property type="entry name" value="Protein kinase-like (PK-like)"/>
    <property type="match status" value="1"/>
</dbReference>
<dbReference type="GO" id="GO:0102193">
    <property type="term" value="F:protein-ribulosamine 3-kinase activity"/>
    <property type="evidence" value="ECO:0007669"/>
    <property type="project" value="UniProtKB-EC"/>
</dbReference>
<evidence type="ECO:0000256" key="3">
    <source>
        <dbReference type="SAM" id="MobiDB-lite"/>
    </source>
</evidence>